<accession>A0A6J4UIW5</accession>
<evidence type="ECO:0000256" key="2">
    <source>
        <dbReference type="ARBA" id="ARBA00023125"/>
    </source>
</evidence>
<organism evidence="5">
    <name type="scientific">uncultured Thermomicrobiales bacterium</name>
    <dbReference type="NCBI Taxonomy" id="1645740"/>
    <lineage>
        <taxon>Bacteria</taxon>
        <taxon>Pseudomonadati</taxon>
        <taxon>Thermomicrobiota</taxon>
        <taxon>Thermomicrobia</taxon>
        <taxon>Thermomicrobiales</taxon>
        <taxon>environmental samples</taxon>
    </lineage>
</organism>
<sequence length="247" mass="27320">MTAESPKTPPPPISRRNLGSDVYGILWEWILGHNLHPGQKLSDLHLSEELGVSRTPVREALHRLVQDGIVEYAPNRGFFVARFSAVDIAEIFDLRAALEALACRTVGERRPVSDLRRALAELTRVEAMIAGARTDQERLDASRVFLEIDQGFHRWIIEQSGNQRLIAIVGGLWGQISVFQRAGTHIPGWMEIAIGQHREIIGRLLDGEIETAADALAAHILEMKTRVLADIAPHLTASDDTPTAEPA</sequence>
<dbReference type="SUPFAM" id="SSF48008">
    <property type="entry name" value="GntR ligand-binding domain-like"/>
    <property type="match status" value="1"/>
</dbReference>
<proteinExistence type="predicted"/>
<evidence type="ECO:0000313" key="5">
    <source>
        <dbReference type="EMBL" id="CAA9551938.1"/>
    </source>
</evidence>
<evidence type="ECO:0000256" key="3">
    <source>
        <dbReference type="ARBA" id="ARBA00023163"/>
    </source>
</evidence>
<evidence type="ECO:0000259" key="4">
    <source>
        <dbReference type="PROSITE" id="PS50949"/>
    </source>
</evidence>
<dbReference type="EMBL" id="CADCWJ010000221">
    <property type="protein sequence ID" value="CAA9551938.1"/>
    <property type="molecule type" value="Genomic_DNA"/>
</dbReference>
<keyword evidence="3" id="KW-0804">Transcription</keyword>
<dbReference type="Pfam" id="PF00392">
    <property type="entry name" value="GntR"/>
    <property type="match status" value="1"/>
</dbReference>
<dbReference type="Gene3D" id="1.20.120.530">
    <property type="entry name" value="GntR ligand-binding domain-like"/>
    <property type="match status" value="1"/>
</dbReference>
<keyword evidence="2" id="KW-0238">DNA-binding</keyword>
<dbReference type="PANTHER" id="PTHR43537">
    <property type="entry name" value="TRANSCRIPTIONAL REGULATOR, GNTR FAMILY"/>
    <property type="match status" value="1"/>
</dbReference>
<dbReference type="Gene3D" id="1.10.10.10">
    <property type="entry name" value="Winged helix-like DNA-binding domain superfamily/Winged helix DNA-binding domain"/>
    <property type="match status" value="1"/>
</dbReference>
<dbReference type="InterPro" id="IPR036390">
    <property type="entry name" value="WH_DNA-bd_sf"/>
</dbReference>
<dbReference type="PROSITE" id="PS50949">
    <property type="entry name" value="HTH_GNTR"/>
    <property type="match status" value="1"/>
</dbReference>
<dbReference type="PANTHER" id="PTHR43537:SF24">
    <property type="entry name" value="GLUCONATE OPERON TRANSCRIPTIONAL REPRESSOR"/>
    <property type="match status" value="1"/>
</dbReference>
<dbReference type="InterPro" id="IPR036388">
    <property type="entry name" value="WH-like_DNA-bd_sf"/>
</dbReference>
<dbReference type="InterPro" id="IPR011711">
    <property type="entry name" value="GntR_C"/>
</dbReference>
<name>A0A6J4UIW5_9BACT</name>
<keyword evidence="1" id="KW-0805">Transcription regulation</keyword>
<dbReference type="GO" id="GO:0003677">
    <property type="term" value="F:DNA binding"/>
    <property type="evidence" value="ECO:0007669"/>
    <property type="project" value="UniProtKB-KW"/>
</dbReference>
<dbReference type="PRINTS" id="PR00035">
    <property type="entry name" value="HTHGNTR"/>
</dbReference>
<protein>
    <submittedName>
        <fullName evidence="5">Transcriptional regulator, GntR family</fullName>
    </submittedName>
</protein>
<reference evidence="5" key="1">
    <citation type="submission" date="2020-02" db="EMBL/GenBank/DDBJ databases">
        <authorList>
            <person name="Meier V. D."/>
        </authorList>
    </citation>
    <scope>NUCLEOTIDE SEQUENCE</scope>
    <source>
        <strain evidence="5">AVDCRST_MAG87</strain>
    </source>
</reference>
<dbReference type="Pfam" id="PF07729">
    <property type="entry name" value="FCD"/>
    <property type="match status" value="1"/>
</dbReference>
<dbReference type="AlphaFoldDB" id="A0A6J4UIW5"/>
<dbReference type="SMART" id="SM00895">
    <property type="entry name" value="FCD"/>
    <property type="match status" value="1"/>
</dbReference>
<gene>
    <name evidence="5" type="ORF">AVDCRST_MAG87-931</name>
</gene>
<dbReference type="InterPro" id="IPR008920">
    <property type="entry name" value="TF_FadR/GntR_C"/>
</dbReference>
<feature type="domain" description="HTH gntR-type" evidence="4">
    <location>
        <begin position="16"/>
        <end position="83"/>
    </location>
</feature>
<dbReference type="SMART" id="SM00345">
    <property type="entry name" value="HTH_GNTR"/>
    <property type="match status" value="1"/>
</dbReference>
<dbReference type="InterPro" id="IPR000524">
    <property type="entry name" value="Tscrpt_reg_HTH_GntR"/>
</dbReference>
<dbReference type="SUPFAM" id="SSF46785">
    <property type="entry name" value="Winged helix' DNA-binding domain"/>
    <property type="match status" value="1"/>
</dbReference>
<dbReference type="CDD" id="cd07377">
    <property type="entry name" value="WHTH_GntR"/>
    <property type="match status" value="1"/>
</dbReference>
<dbReference type="GO" id="GO:0003700">
    <property type="term" value="F:DNA-binding transcription factor activity"/>
    <property type="evidence" value="ECO:0007669"/>
    <property type="project" value="InterPro"/>
</dbReference>
<evidence type="ECO:0000256" key="1">
    <source>
        <dbReference type="ARBA" id="ARBA00023015"/>
    </source>
</evidence>